<reference evidence="8 9" key="1">
    <citation type="submission" date="2017-07" db="EMBL/GenBank/DDBJ databases">
        <title>Draft Genome Sequences of Select Purple Nonsulfur Bacteria.</title>
        <authorList>
            <person name="Lasarre B."/>
            <person name="Mckinlay J.B."/>
        </authorList>
    </citation>
    <scope>NUCLEOTIDE SEQUENCE [LARGE SCALE GENOMIC DNA]</scope>
    <source>
        <strain evidence="8 9">DSM 5909</strain>
    </source>
</reference>
<dbReference type="EMBL" id="NPEX01000017">
    <property type="protein sequence ID" value="RAI45375.1"/>
    <property type="molecule type" value="Genomic_DNA"/>
</dbReference>
<keyword evidence="9" id="KW-1185">Reference proteome</keyword>
<dbReference type="HAMAP" id="MF_01231">
    <property type="entry name" value="Haloalk_dehal_type2"/>
    <property type="match status" value="1"/>
</dbReference>
<feature type="active site" description="Proton donor" evidence="6">
    <location>
        <position position="128"/>
    </location>
</feature>
<feature type="active site" description="Nucleophile" evidence="6">
    <location>
        <position position="104"/>
    </location>
</feature>
<dbReference type="NCBIfam" id="NF002938">
    <property type="entry name" value="PRK03592.1"/>
    <property type="match status" value="1"/>
</dbReference>
<dbReference type="InterPro" id="IPR000639">
    <property type="entry name" value="Epox_hydrolase-like"/>
</dbReference>
<accession>A0A327L5R1</accession>
<evidence type="ECO:0000256" key="1">
    <source>
        <dbReference type="ARBA" id="ARBA00007213"/>
    </source>
</evidence>
<evidence type="ECO:0000313" key="9">
    <source>
        <dbReference type="Proteomes" id="UP000249130"/>
    </source>
</evidence>
<dbReference type="AlphaFoldDB" id="A0A327L5R1"/>
<dbReference type="PANTHER" id="PTHR43798">
    <property type="entry name" value="MONOACYLGLYCEROL LIPASE"/>
    <property type="match status" value="1"/>
</dbReference>
<dbReference type="PRINTS" id="PR00412">
    <property type="entry name" value="EPOXHYDRLASE"/>
</dbReference>
<proteinExistence type="inferred from homology"/>
<protein>
    <recommendedName>
        <fullName evidence="5 6">Haloalkane dehalogenase</fullName>
        <ecNumber evidence="3 6">3.8.1.5</ecNumber>
    </recommendedName>
</protein>
<dbReference type="InterPro" id="IPR050266">
    <property type="entry name" value="AB_hydrolase_sf"/>
</dbReference>
<evidence type="ECO:0000256" key="5">
    <source>
        <dbReference type="ARBA" id="ARBA00040785"/>
    </source>
</evidence>
<organism evidence="8 9">
    <name type="scientific">Rhodoplanes roseus</name>
    <dbReference type="NCBI Taxonomy" id="29409"/>
    <lineage>
        <taxon>Bacteria</taxon>
        <taxon>Pseudomonadati</taxon>
        <taxon>Pseudomonadota</taxon>
        <taxon>Alphaproteobacteria</taxon>
        <taxon>Hyphomicrobiales</taxon>
        <taxon>Nitrobacteraceae</taxon>
        <taxon>Rhodoplanes</taxon>
    </lineage>
</organism>
<feature type="active site" description="Proton acceptor" evidence="6">
    <location>
        <position position="272"/>
    </location>
</feature>
<evidence type="ECO:0000256" key="2">
    <source>
        <dbReference type="ARBA" id="ARBA00011245"/>
    </source>
</evidence>
<dbReference type="OrthoDB" id="9799612at2"/>
<dbReference type="GO" id="GO:0018786">
    <property type="term" value="F:haloalkane dehalogenase activity"/>
    <property type="evidence" value="ECO:0007669"/>
    <property type="project" value="UniProtKB-UniRule"/>
</dbReference>
<dbReference type="GO" id="GO:0016020">
    <property type="term" value="C:membrane"/>
    <property type="evidence" value="ECO:0007669"/>
    <property type="project" value="TreeGrafter"/>
</dbReference>
<name>A0A327L5R1_9BRAD</name>
<dbReference type="PANTHER" id="PTHR43798:SF33">
    <property type="entry name" value="HYDROLASE, PUTATIVE (AFU_ORTHOLOGUE AFUA_2G14860)-RELATED"/>
    <property type="match status" value="1"/>
</dbReference>
<keyword evidence="4 6" id="KW-0378">Hydrolase</keyword>
<comment type="catalytic activity">
    <reaction evidence="6">
        <text>1-haloalkane + H2O = a halide anion + a primary alcohol + H(+)</text>
        <dbReference type="Rhea" id="RHEA:19081"/>
        <dbReference type="ChEBI" id="CHEBI:15377"/>
        <dbReference type="ChEBI" id="CHEBI:15378"/>
        <dbReference type="ChEBI" id="CHEBI:15734"/>
        <dbReference type="ChEBI" id="CHEBI:16042"/>
        <dbReference type="ChEBI" id="CHEBI:18060"/>
        <dbReference type="EC" id="3.8.1.5"/>
    </reaction>
</comment>
<gene>
    <name evidence="6" type="primary">dhaA</name>
    <name evidence="8" type="ORF">CH341_04255</name>
</gene>
<comment type="similarity">
    <text evidence="1 6">Belongs to the haloalkane dehalogenase family. Type 2 subfamily.</text>
</comment>
<dbReference type="SUPFAM" id="SSF53474">
    <property type="entry name" value="alpha/beta-Hydrolases"/>
    <property type="match status" value="1"/>
</dbReference>
<evidence type="ECO:0000256" key="4">
    <source>
        <dbReference type="ARBA" id="ARBA00022801"/>
    </source>
</evidence>
<dbReference type="InterPro" id="IPR000073">
    <property type="entry name" value="AB_hydrolase_1"/>
</dbReference>
<dbReference type="Gene3D" id="3.40.50.1820">
    <property type="entry name" value="alpha/beta hydrolase"/>
    <property type="match status" value="1"/>
</dbReference>
<evidence type="ECO:0000256" key="6">
    <source>
        <dbReference type="HAMAP-Rule" id="MF_01231"/>
    </source>
</evidence>
<dbReference type="InterPro" id="IPR029058">
    <property type="entry name" value="AB_hydrolase_fold"/>
</dbReference>
<dbReference type="Pfam" id="PF00561">
    <property type="entry name" value="Abhydrolase_1"/>
    <property type="match status" value="1"/>
</dbReference>
<sequence>MTGADMTPALSEIPVLSSTMAYRETPMPRERTVLFLHGNPTSSYIWRNIIPHVAPVARCIAPDLIGFGASGKPDIAYRFADHARFLDAFLDRLGITQAYLVAQDWGTALAFHLAARRPDLVRGLAFMEFIRPAPRWEDFHQVPAARETFKQFRTPGAGEAMILHDNVFVERVLPRGVKRTLSEAEMAVYRAPFPTPETRRPVWRFPNELPIEGEPADVWALLAEAHAALRASRYPKLLFVGDPGALVSPAFAAEFAATLTDCRVVPLGPGAHFLQEDHPDTIGRTVAEWIVAVEARGTDAPSALPRP</sequence>
<dbReference type="InterPro" id="IPR023594">
    <property type="entry name" value="Haloalkane_dehalogenase_2"/>
</dbReference>
<comment type="subunit">
    <text evidence="2 6">Monomer.</text>
</comment>
<dbReference type="Proteomes" id="UP000249130">
    <property type="component" value="Unassembled WGS sequence"/>
</dbReference>
<dbReference type="EC" id="3.8.1.5" evidence="3 6"/>
<feature type="domain" description="AB hydrolase-1" evidence="7">
    <location>
        <begin position="32"/>
        <end position="279"/>
    </location>
</feature>
<evidence type="ECO:0000313" key="8">
    <source>
        <dbReference type="EMBL" id="RAI45375.1"/>
    </source>
</evidence>
<comment type="function">
    <text evidence="6">Catalyzes hydrolytic cleavage of carbon-halogen bonds in halogenated aliphatic compounds, leading to the formation of the corresponding primary alcohols, halide ions and protons.</text>
</comment>
<evidence type="ECO:0000256" key="3">
    <source>
        <dbReference type="ARBA" id="ARBA00012065"/>
    </source>
</evidence>
<evidence type="ECO:0000259" key="7">
    <source>
        <dbReference type="Pfam" id="PF00561"/>
    </source>
</evidence>
<comment type="caution">
    <text evidence="8">The sequence shown here is derived from an EMBL/GenBank/DDBJ whole genome shotgun (WGS) entry which is preliminary data.</text>
</comment>